<dbReference type="InterPro" id="IPR041236">
    <property type="entry name" value="PriA_C"/>
</dbReference>
<dbReference type="SMART" id="SM00487">
    <property type="entry name" value="DEXDc"/>
    <property type="match status" value="1"/>
</dbReference>
<dbReference type="Gene3D" id="3.40.50.300">
    <property type="entry name" value="P-loop containing nucleotide triphosphate hydrolases"/>
    <property type="match status" value="2"/>
</dbReference>
<keyword evidence="6 12" id="KW-0347">Helicase</keyword>
<gene>
    <name evidence="12 14" type="primary">priA</name>
    <name evidence="14" type="ORF">H9Q80_12525</name>
</gene>
<evidence type="ECO:0000256" key="3">
    <source>
        <dbReference type="ARBA" id="ARBA00022723"/>
    </source>
</evidence>
<keyword evidence="10 12" id="KW-0413">Isomerase</keyword>
<dbReference type="PROSITE" id="PS51192">
    <property type="entry name" value="HELICASE_ATP_BIND_1"/>
    <property type="match status" value="1"/>
</dbReference>
<dbReference type="InterPro" id="IPR001650">
    <property type="entry name" value="Helicase_C-like"/>
</dbReference>
<dbReference type="GO" id="GO:0006270">
    <property type="term" value="P:DNA replication initiation"/>
    <property type="evidence" value="ECO:0007669"/>
    <property type="project" value="TreeGrafter"/>
</dbReference>
<evidence type="ECO:0000256" key="11">
    <source>
        <dbReference type="ARBA" id="ARBA00048988"/>
    </source>
</evidence>
<accession>A0A7G9GJV2</accession>
<evidence type="ECO:0000313" key="14">
    <source>
        <dbReference type="EMBL" id="QNM11084.1"/>
    </source>
</evidence>
<feature type="binding site" evidence="12">
    <location>
        <position position="473"/>
    </location>
    <ligand>
        <name>Zn(2+)</name>
        <dbReference type="ChEBI" id="CHEBI:29105"/>
        <label>1</label>
    </ligand>
</feature>
<evidence type="ECO:0000256" key="12">
    <source>
        <dbReference type="HAMAP-Rule" id="MF_00983"/>
    </source>
</evidence>
<dbReference type="Pfam" id="PF18319">
    <property type="entry name" value="Zn_ribbon_PriA"/>
    <property type="match status" value="1"/>
</dbReference>
<feature type="binding site" evidence="12">
    <location>
        <position position="460"/>
    </location>
    <ligand>
        <name>Zn(2+)</name>
        <dbReference type="ChEBI" id="CHEBI:29105"/>
        <label>2</label>
    </ligand>
</feature>
<dbReference type="Proteomes" id="UP000515856">
    <property type="component" value="Chromosome"/>
</dbReference>
<dbReference type="InterPro" id="IPR041222">
    <property type="entry name" value="PriA_3primeBD"/>
</dbReference>
<reference evidence="14 15" key="1">
    <citation type="submission" date="2020-08" db="EMBL/GenBank/DDBJ databases">
        <authorList>
            <person name="Liu C."/>
            <person name="Sun Q."/>
        </authorList>
    </citation>
    <scope>NUCLEOTIDE SEQUENCE [LARGE SCALE GENOMIC DNA]</scope>
    <source>
        <strain evidence="14 15">NSJ-61</strain>
    </source>
</reference>
<comment type="catalytic activity">
    <reaction evidence="11 12">
        <text>ATP + H2O = ADP + phosphate + H(+)</text>
        <dbReference type="Rhea" id="RHEA:13065"/>
        <dbReference type="ChEBI" id="CHEBI:15377"/>
        <dbReference type="ChEBI" id="CHEBI:15378"/>
        <dbReference type="ChEBI" id="CHEBI:30616"/>
        <dbReference type="ChEBI" id="CHEBI:43474"/>
        <dbReference type="ChEBI" id="CHEBI:456216"/>
        <dbReference type="EC" id="5.6.2.4"/>
    </reaction>
</comment>
<dbReference type="SMART" id="SM00490">
    <property type="entry name" value="HELICc"/>
    <property type="match status" value="1"/>
</dbReference>
<dbReference type="GO" id="GO:0006269">
    <property type="term" value="P:DNA replication, synthesis of primer"/>
    <property type="evidence" value="ECO:0007669"/>
    <property type="project" value="UniProtKB-KW"/>
</dbReference>
<evidence type="ECO:0000256" key="7">
    <source>
        <dbReference type="ARBA" id="ARBA00022833"/>
    </source>
</evidence>
<dbReference type="GO" id="GO:1990077">
    <property type="term" value="C:primosome complex"/>
    <property type="evidence" value="ECO:0007669"/>
    <property type="project" value="UniProtKB-UniRule"/>
</dbReference>
<dbReference type="GO" id="GO:0003677">
    <property type="term" value="F:DNA binding"/>
    <property type="evidence" value="ECO:0007669"/>
    <property type="project" value="UniProtKB-UniRule"/>
</dbReference>
<dbReference type="EMBL" id="CP060636">
    <property type="protein sequence ID" value="QNM11084.1"/>
    <property type="molecule type" value="Genomic_DNA"/>
</dbReference>
<evidence type="ECO:0000313" key="15">
    <source>
        <dbReference type="Proteomes" id="UP000515856"/>
    </source>
</evidence>
<dbReference type="GO" id="GO:0005524">
    <property type="term" value="F:ATP binding"/>
    <property type="evidence" value="ECO:0007669"/>
    <property type="project" value="UniProtKB-UniRule"/>
</dbReference>
<proteinExistence type="inferred from homology"/>
<evidence type="ECO:0000256" key="2">
    <source>
        <dbReference type="ARBA" id="ARBA00022705"/>
    </source>
</evidence>
<dbReference type="FunFam" id="3.40.50.300:FF:000489">
    <property type="entry name" value="Primosome assembly protein PriA"/>
    <property type="match status" value="1"/>
</dbReference>
<dbReference type="FunFam" id="3.40.1440.60:FF:000001">
    <property type="entry name" value="Primosomal protein N"/>
    <property type="match status" value="1"/>
</dbReference>
<dbReference type="GO" id="GO:0016787">
    <property type="term" value="F:hydrolase activity"/>
    <property type="evidence" value="ECO:0007669"/>
    <property type="project" value="UniProtKB-KW"/>
</dbReference>
<feature type="binding site" evidence="12">
    <location>
        <position position="463"/>
    </location>
    <ligand>
        <name>Zn(2+)</name>
        <dbReference type="ChEBI" id="CHEBI:29105"/>
        <label>2</label>
    </ligand>
</feature>
<dbReference type="InterPro" id="IPR027417">
    <property type="entry name" value="P-loop_NTPase"/>
</dbReference>
<dbReference type="GO" id="GO:0006302">
    <property type="term" value="P:double-strand break repair"/>
    <property type="evidence" value="ECO:0007669"/>
    <property type="project" value="InterPro"/>
</dbReference>
<dbReference type="InterPro" id="IPR042115">
    <property type="entry name" value="PriA_3primeBD_sf"/>
</dbReference>
<comment type="cofactor">
    <cofactor evidence="12">
        <name>Zn(2+)</name>
        <dbReference type="ChEBI" id="CHEBI:29105"/>
    </cofactor>
    <text evidence="12">Binds 2 zinc ions per subunit.</text>
</comment>
<dbReference type="Pfam" id="PF00270">
    <property type="entry name" value="DEAD"/>
    <property type="match status" value="1"/>
</dbReference>
<comment type="subunit">
    <text evidence="12">Component of the replication restart primosome.</text>
</comment>
<organism evidence="14 15">
    <name type="scientific">[Eubacterium] hominis</name>
    <dbReference type="NCBI Taxonomy" id="2764325"/>
    <lineage>
        <taxon>Bacteria</taxon>
        <taxon>Bacillati</taxon>
        <taxon>Bacillota</taxon>
        <taxon>Erysipelotrichia</taxon>
        <taxon>Erysipelotrichales</taxon>
        <taxon>Erysipelotrichaceae</taxon>
        <taxon>Amedibacillus</taxon>
    </lineage>
</organism>
<keyword evidence="2 12" id="KW-0235">DNA replication</keyword>
<dbReference type="SUPFAM" id="SSF52540">
    <property type="entry name" value="P-loop containing nucleoside triphosphate hydrolases"/>
    <property type="match status" value="2"/>
</dbReference>
<dbReference type="NCBIfam" id="TIGR00595">
    <property type="entry name" value="priA"/>
    <property type="match status" value="1"/>
</dbReference>
<dbReference type="PANTHER" id="PTHR30580">
    <property type="entry name" value="PRIMOSOMAL PROTEIN N"/>
    <property type="match status" value="1"/>
</dbReference>
<dbReference type="Pfam" id="PF18074">
    <property type="entry name" value="PriA_C"/>
    <property type="match status" value="1"/>
</dbReference>
<dbReference type="HAMAP" id="MF_00983">
    <property type="entry name" value="PriA"/>
    <property type="match status" value="1"/>
</dbReference>
<name>A0A7G9GJV2_9FIRM</name>
<evidence type="ECO:0000256" key="5">
    <source>
        <dbReference type="ARBA" id="ARBA00022801"/>
    </source>
</evidence>
<evidence type="ECO:0000256" key="8">
    <source>
        <dbReference type="ARBA" id="ARBA00022840"/>
    </source>
</evidence>
<comment type="catalytic activity">
    <reaction evidence="12">
        <text>Couples ATP hydrolysis with the unwinding of duplex DNA by translocating in the 3'-5' direction.</text>
        <dbReference type="EC" id="5.6.2.4"/>
    </reaction>
</comment>
<keyword evidence="3 12" id="KW-0479">Metal-binding</keyword>
<dbReference type="PANTHER" id="PTHR30580:SF0">
    <property type="entry name" value="PRIMOSOMAL PROTEIN N"/>
    <property type="match status" value="1"/>
</dbReference>
<dbReference type="Pfam" id="PF17764">
    <property type="entry name" value="PriA_3primeBD"/>
    <property type="match status" value="1"/>
</dbReference>
<feature type="binding site" evidence="12">
    <location>
        <position position="476"/>
    </location>
    <ligand>
        <name>Zn(2+)</name>
        <dbReference type="ChEBI" id="CHEBI:29105"/>
        <label>1</label>
    </ligand>
</feature>
<dbReference type="InterPro" id="IPR040498">
    <property type="entry name" value="PriA_CRR"/>
</dbReference>
<evidence type="ECO:0000256" key="4">
    <source>
        <dbReference type="ARBA" id="ARBA00022741"/>
    </source>
</evidence>
<evidence type="ECO:0000256" key="6">
    <source>
        <dbReference type="ARBA" id="ARBA00022806"/>
    </source>
</evidence>
<keyword evidence="1 12" id="KW-0639">Primosome</keyword>
<keyword evidence="7 12" id="KW-0862">Zinc</keyword>
<keyword evidence="5 12" id="KW-0378">Hydrolase</keyword>
<dbReference type="GO" id="GO:0043138">
    <property type="term" value="F:3'-5' DNA helicase activity"/>
    <property type="evidence" value="ECO:0007669"/>
    <property type="project" value="UniProtKB-EC"/>
</dbReference>
<dbReference type="Pfam" id="PF00271">
    <property type="entry name" value="Helicase_C"/>
    <property type="match status" value="1"/>
</dbReference>
<dbReference type="Gene3D" id="3.40.1440.60">
    <property type="entry name" value="PriA, 3(prime) DNA-binding domain"/>
    <property type="match status" value="1"/>
</dbReference>
<dbReference type="AlphaFoldDB" id="A0A7G9GJV2"/>
<feature type="binding site" evidence="12">
    <location>
        <position position="436"/>
    </location>
    <ligand>
        <name>Zn(2+)</name>
        <dbReference type="ChEBI" id="CHEBI:29105"/>
        <label>1</label>
    </ligand>
</feature>
<feature type="binding site" evidence="12">
    <location>
        <position position="442"/>
    </location>
    <ligand>
        <name>Zn(2+)</name>
        <dbReference type="ChEBI" id="CHEBI:29105"/>
        <label>2</label>
    </ligand>
</feature>
<dbReference type="InterPro" id="IPR014001">
    <property type="entry name" value="Helicase_ATP-bd"/>
</dbReference>
<evidence type="ECO:0000256" key="9">
    <source>
        <dbReference type="ARBA" id="ARBA00023125"/>
    </source>
</evidence>
<evidence type="ECO:0000256" key="1">
    <source>
        <dbReference type="ARBA" id="ARBA00022515"/>
    </source>
</evidence>
<dbReference type="RefSeq" id="WP_117453891.1">
    <property type="nucleotide sequence ID" value="NZ_CP060636.1"/>
</dbReference>
<sequence length="722" mass="82523">MKIAHVFVEHPIYHLDHTFTYACDGFDLQRGVRVEVPFGRTHIIGFVSEVKEISEEEKKSYGFEIKSIDSVIDEEPLINEELFTLADWMADTYVAPKISCIQCMLPAKLKPKSTHGTIKMEAFVQYVKDINNLTIKQKTALEDLKAVKLMPRAAFYQKYKTPGKKLIALGCAKIIEKEASAFVNEIQVQESEFTLSTQQIQALHEIRKSKHHEVFLLHGATGSGKTEVFLQLASDTIKQGKQVVFLVPEISLTPLMVNRVKRRFGNALAIYHSGLNAQEKYEQYQLVKHHKVQIVVGTRSAVFMPFDDLGLIIMDEEHDTSYKQDRMPRYHSRDIAIERGKYHDAKVVLASATPCLESYARALKKVYHLVEMPQRINESFPEVKLVEMRQAIKNGEDATLSNTMLDAIYERLQRKEQVILLLNRRGYTPILRCISCGHVIQCPHCDVAMSYHKQDKQLKCHTCGYQMPVPTHCPSCGSSTWRYLGMGTQKLEELVQVKFPQAKILRMDADTTGKKNAHEDILQAFANHEADILLGTQMIAKGLDFEDVTLVGIVNGDAMLARSDYRSAELTYDLLEQASGRSGRGDKRGEVIIQAYDIHHYAILAAANHQYQYFFQREMKYRHMANYPPYTYLVSMVFQHKQEAAVSQSVSYAMEYLMKKEGFKVLGPAGLHKIKDEERTRILLKGKDQRQLSRMVKDVYDRHIASKQKARLEIDLAPIILE</sequence>
<dbReference type="GO" id="GO:0008270">
    <property type="term" value="F:zinc ion binding"/>
    <property type="evidence" value="ECO:0007669"/>
    <property type="project" value="UniProtKB-UniRule"/>
</dbReference>
<dbReference type="CDD" id="cd18804">
    <property type="entry name" value="SF2_C_priA"/>
    <property type="match status" value="1"/>
</dbReference>
<dbReference type="InterPro" id="IPR005259">
    <property type="entry name" value="PriA"/>
</dbReference>
<dbReference type="CDD" id="cd17929">
    <property type="entry name" value="DEXHc_priA"/>
    <property type="match status" value="1"/>
</dbReference>
<dbReference type="InterPro" id="IPR011545">
    <property type="entry name" value="DEAD/DEAH_box_helicase_dom"/>
</dbReference>
<comment type="function">
    <text evidence="12">Initiates the restart of stalled replication forks, which reloads the replicative helicase on sites other than the origin of replication. Recognizes and binds to abandoned replication forks and remodels them to uncover a helicase loading site. Promotes assembly of the primosome at these replication forks.</text>
</comment>
<keyword evidence="4 12" id="KW-0547">Nucleotide-binding</keyword>
<keyword evidence="9 12" id="KW-0238">DNA-binding</keyword>
<protein>
    <recommendedName>
        <fullName evidence="12">Replication restart protein PriA</fullName>
    </recommendedName>
    <alternativeName>
        <fullName evidence="12">ATP-dependent DNA helicase PriA</fullName>
        <ecNumber evidence="12">5.6.2.4</ecNumber>
    </alternativeName>
    <alternativeName>
        <fullName evidence="12">DNA 3'-5' helicase PriA</fullName>
    </alternativeName>
</protein>
<evidence type="ECO:0000256" key="10">
    <source>
        <dbReference type="ARBA" id="ARBA00023235"/>
    </source>
</evidence>
<feature type="binding site" evidence="12">
    <location>
        <position position="433"/>
    </location>
    <ligand>
        <name>Zn(2+)</name>
        <dbReference type="ChEBI" id="CHEBI:29105"/>
        <label>1</label>
    </ligand>
</feature>
<dbReference type="EC" id="5.6.2.4" evidence="12"/>
<dbReference type="GO" id="GO:0006310">
    <property type="term" value="P:DNA recombination"/>
    <property type="evidence" value="ECO:0007669"/>
    <property type="project" value="InterPro"/>
</dbReference>
<keyword evidence="8 12" id="KW-0067">ATP-binding</keyword>
<evidence type="ECO:0000259" key="13">
    <source>
        <dbReference type="PROSITE" id="PS51192"/>
    </source>
</evidence>
<feature type="binding site" evidence="12">
    <location>
        <position position="445"/>
    </location>
    <ligand>
        <name>Zn(2+)</name>
        <dbReference type="ChEBI" id="CHEBI:29105"/>
        <label>2</label>
    </ligand>
</feature>
<comment type="similarity">
    <text evidence="12">Belongs to the helicase family. PriA subfamily.</text>
</comment>
<keyword evidence="15" id="KW-1185">Reference proteome</keyword>
<feature type="domain" description="Helicase ATP-binding" evidence="13">
    <location>
        <begin position="206"/>
        <end position="372"/>
    </location>
</feature>
<dbReference type="KEGG" id="ehn:H9Q80_12525"/>